<evidence type="ECO:0000313" key="4">
    <source>
        <dbReference type="EMBL" id="MBB3046661.1"/>
    </source>
</evidence>
<dbReference type="PANTHER" id="PTHR33359:SF1">
    <property type="entry name" value="MOLYBDOPTERIN SYNTHASE SULFUR CARRIER SUBUNIT"/>
    <property type="match status" value="1"/>
</dbReference>
<dbReference type="InterPro" id="IPR003749">
    <property type="entry name" value="ThiS/MoaD-like"/>
</dbReference>
<dbReference type="GO" id="GO:1990133">
    <property type="term" value="C:molybdopterin adenylyltransferase complex"/>
    <property type="evidence" value="ECO:0007669"/>
    <property type="project" value="TreeGrafter"/>
</dbReference>
<evidence type="ECO:0000313" key="5">
    <source>
        <dbReference type="Proteomes" id="UP000537130"/>
    </source>
</evidence>
<dbReference type="GO" id="GO:0000166">
    <property type="term" value="F:nucleotide binding"/>
    <property type="evidence" value="ECO:0007669"/>
    <property type="project" value="UniProtKB-KW"/>
</dbReference>
<keyword evidence="1" id="KW-0547">Nucleotide-binding</keyword>
<name>A0A7W4W3A7_9GAMM</name>
<dbReference type="Proteomes" id="UP000537130">
    <property type="component" value="Unassembled WGS sequence"/>
</dbReference>
<protein>
    <recommendedName>
        <fullName evidence="3">Molybdopterin synthase sulfur carrier subunit</fullName>
    </recommendedName>
</protein>
<gene>
    <name evidence="4" type="ORF">FHR99_000897</name>
</gene>
<comment type="similarity">
    <text evidence="2">Belongs to the MoaD family.</text>
</comment>
<reference evidence="4 5" key="1">
    <citation type="submission" date="2020-08" db="EMBL/GenBank/DDBJ databases">
        <title>Genomic Encyclopedia of Type Strains, Phase III (KMG-III): the genomes of soil and plant-associated and newly described type strains.</title>
        <authorList>
            <person name="Whitman W."/>
        </authorList>
    </citation>
    <scope>NUCLEOTIDE SEQUENCE [LARGE SCALE GENOMIC DNA]</scope>
    <source>
        <strain evidence="4 5">CECT 8654</strain>
    </source>
</reference>
<comment type="caution">
    <text evidence="4">The sequence shown here is derived from an EMBL/GenBank/DDBJ whole genome shotgun (WGS) entry which is preliminary data.</text>
</comment>
<dbReference type="CDD" id="cd00754">
    <property type="entry name" value="Ubl_MoaD"/>
    <property type="match status" value="1"/>
</dbReference>
<keyword evidence="5" id="KW-1185">Reference proteome</keyword>
<organism evidence="4 5">
    <name type="scientific">Litorivivens lipolytica</name>
    <dbReference type="NCBI Taxonomy" id="1524264"/>
    <lineage>
        <taxon>Bacteria</taxon>
        <taxon>Pseudomonadati</taxon>
        <taxon>Pseudomonadota</taxon>
        <taxon>Gammaproteobacteria</taxon>
        <taxon>Litorivivens</taxon>
    </lineage>
</organism>
<dbReference type="PANTHER" id="PTHR33359">
    <property type="entry name" value="MOLYBDOPTERIN SYNTHASE SULFUR CARRIER SUBUNIT"/>
    <property type="match status" value="1"/>
</dbReference>
<dbReference type="GO" id="GO:0006777">
    <property type="term" value="P:Mo-molybdopterin cofactor biosynthetic process"/>
    <property type="evidence" value="ECO:0007669"/>
    <property type="project" value="InterPro"/>
</dbReference>
<evidence type="ECO:0000256" key="2">
    <source>
        <dbReference type="ARBA" id="ARBA00024200"/>
    </source>
</evidence>
<dbReference type="InterPro" id="IPR044672">
    <property type="entry name" value="MOCS2A"/>
</dbReference>
<dbReference type="AlphaFoldDB" id="A0A7W4W3A7"/>
<evidence type="ECO:0000256" key="3">
    <source>
        <dbReference type="ARBA" id="ARBA00024247"/>
    </source>
</evidence>
<accession>A0A7W4W3A7</accession>
<evidence type="ECO:0000256" key="1">
    <source>
        <dbReference type="ARBA" id="ARBA00022741"/>
    </source>
</evidence>
<dbReference type="EMBL" id="JACHWY010000001">
    <property type="protein sequence ID" value="MBB3046661.1"/>
    <property type="molecule type" value="Genomic_DNA"/>
</dbReference>
<dbReference type="Gene3D" id="3.10.20.30">
    <property type="match status" value="1"/>
</dbReference>
<dbReference type="InterPro" id="IPR012675">
    <property type="entry name" value="Beta-grasp_dom_sf"/>
</dbReference>
<dbReference type="SUPFAM" id="SSF54285">
    <property type="entry name" value="MoaD/ThiS"/>
    <property type="match status" value="1"/>
</dbReference>
<dbReference type="InterPro" id="IPR016155">
    <property type="entry name" value="Mopterin_synth/thiamin_S_b"/>
</dbReference>
<dbReference type="UniPathway" id="UPA00344"/>
<proteinExistence type="inferred from homology"/>
<dbReference type="Pfam" id="PF02597">
    <property type="entry name" value="ThiS"/>
    <property type="match status" value="1"/>
</dbReference>
<sequence length="82" mass="9154">MIRILFFAKLREALGCHELEWPVTEPVKVSAVREQLIKKHPAWEEVLCAPNVLTALNQEVVSLESQVNPGDELAFYPPVTGG</sequence>
<dbReference type="RefSeq" id="WP_183409344.1">
    <property type="nucleotide sequence ID" value="NZ_JACHWY010000001.1"/>
</dbReference>